<accession>A0A1H5A8B3</accession>
<keyword evidence="2" id="KW-1185">Reference proteome</keyword>
<dbReference type="Proteomes" id="UP000198982">
    <property type="component" value="Unassembled WGS sequence"/>
</dbReference>
<protein>
    <submittedName>
        <fullName evidence="1">Uncharacterized protein</fullName>
    </submittedName>
</protein>
<organism evidence="1 2">
    <name type="scientific">Pseudomonas saponiphila</name>
    <dbReference type="NCBI Taxonomy" id="556534"/>
    <lineage>
        <taxon>Bacteria</taxon>
        <taxon>Pseudomonadati</taxon>
        <taxon>Pseudomonadota</taxon>
        <taxon>Gammaproteobacteria</taxon>
        <taxon>Pseudomonadales</taxon>
        <taxon>Pseudomonadaceae</taxon>
        <taxon>Pseudomonas</taxon>
    </lineage>
</organism>
<evidence type="ECO:0000313" key="1">
    <source>
        <dbReference type="EMBL" id="SED38517.1"/>
    </source>
</evidence>
<proteinExistence type="predicted"/>
<dbReference type="AlphaFoldDB" id="A0A1H5A8B3"/>
<evidence type="ECO:0000313" key="2">
    <source>
        <dbReference type="Proteomes" id="UP000198982"/>
    </source>
</evidence>
<dbReference type="EMBL" id="FNTJ01000003">
    <property type="protein sequence ID" value="SED38517.1"/>
    <property type="molecule type" value="Genomic_DNA"/>
</dbReference>
<name>A0A1H5A8B3_9PSED</name>
<gene>
    <name evidence="1" type="ORF">SAMN05216178_7031</name>
</gene>
<reference evidence="2" key="1">
    <citation type="submission" date="2016-10" db="EMBL/GenBank/DDBJ databases">
        <authorList>
            <person name="Varghese N."/>
            <person name="Submissions S."/>
        </authorList>
    </citation>
    <scope>NUCLEOTIDE SEQUENCE [LARGE SCALE GENOMIC DNA]</scope>
    <source>
        <strain evidence="2">DSM 9751</strain>
    </source>
</reference>
<sequence>MASLTDLNPMLAKAYPGLKVPVSPFPFTPWVECSESEVMVLEAIDVIASYDEAKTASVGEYLNTLGIFRIPRIAKYNPAIHEPAEGAILGDAVEILADGWFSHMKIFRRSVVR</sequence>